<feature type="chain" id="PRO_5030717363" description="Toxin co-regulated pilus biosynthesis protein Q C-terminal domain-containing protein" evidence="1">
    <location>
        <begin position="49"/>
        <end position="148"/>
    </location>
</feature>
<dbReference type="InterPro" id="IPR018927">
    <property type="entry name" value="Pilus_synth_Q_C"/>
</dbReference>
<sequence length="148" mass="16143">MTTCLRKTKAHIKMNKRLTIMKGVRKLTLTLLAATVLCAGFTASPVMAGDGNMANVQGLESDAWAALAGSTLKSTLEGWARIAEPEWSVIWDNPTDYRIRASATFYGSFEDTVGRLVDAVHQSNPELSVTLYRGNRVIHVDALTISSE</sequence>
<comment type="caution">
    <text evidence="3">The sequence shown here is derived from an EMBL/GenBank/DDBJ whole genome shotgun (WGS) entry which is preliminary data.</text>
</comment>
<dbReference type="Proteomes" id="UP000885704">
    <property type="component" value="Unassembled WGS sequence"/>
</dbReference>
<organism evidence="3">
    <name type="scientific">Sulfitobacter litoralis</name>
    <dbReference type="NCBI Taxonomy" id="335975"/>
    <lineage>
        <taxon>Bacteria</taxon>
        <taxon>Pseudomonadati</taxon>
        <taxon>Pseudomonadota</taxon>
        <taxon>Alphaproteobacteria</taxon>
        <taxon>Rhodobacterales</taxon>
        <taxon>Roseobacteraceae</taxon>
        <taxon>Sulfitobacter</taxon>
    </lineage>
</organism>
<evidence type="ECO:0000259" key="2">
    <source>
        <dbReference type="Pfam" id="PF10671"/>
    </source>
</evidence>
<keyword evidence="1" id="KW-0732">Signal</keyword>
<evidence type="ECO:0000313" key="3">
    <source>
        <dbReference type="EMBL" id="HDZ51545.1"/>
    </source>
</evidence>
<feature type="domain" description="Toxin co-regulated pilus biosynthesis protein Q C-terminal" evidence="2">
    <location>
        <begin position="63"/>
        <end position="141"/>
    </location>
</feature>
<gene>
    <name evidence="3" type="ORF">ENH63_07080</name>
</gene>
<reference evidence="3" key="1">
    <citation type="journal article" date="2020" name="mSystems">
        <title>Genome- and Community-Level Interaction Insights into Carbon Utilization and Element Cycling Functions of Hydrothermarchaeota in Hydrothermal Sediment.</title>
        <authorList>
            <person name="Zhou Z."/>
            <person name="Liu Y."/>
            <person name="Xu W."/>
            <person name="Pan J."/>
            <person name="Luo Z.H."/>
            <person name="Li M."/>
        </authorList>
    </citation>
    <scope>NUCLEOTIDE SEQUENCE [LARGE SCALE GENOMIC DNA]</scope>
    <source>
        <strain evidence="3">HyVt-323</strain>
    </source>
</reference>
<dbReference type="Pfam" id="PF10671">
    <property type="entry name" value="TcpQ"/>
    <property type="match status" value="1"/>
</dbReference>
<dbReference type="AlphaFoldDB" id="A0A7V1BEV2"/>
<accession>A0A7V1BEV2</accession>
<proteinExistence type="predicted"/>
<dbReference type="EMBL" id="DRFN01000017">
    <property type="protein sequence ID" value="HDZ51545.1"/>
    <property type="molecule type" value="Genomic_DNA"/>
</dbReference>
<name>A0A7V1BEV2_9RHOB</name>
<dbReference type="Gene3D" id="3.55.50.70">
    <property type="match status" value="1"/>
</dbReference>
<protein>
    <recommendedName>
        <fullName evidence="2">Toxin co-regulated pilus biosynthesis protein Q C-terminal domain-containing protein</fullName>
    </recommendedName>
</protein>
<evidence type="ECO:0000256" key="1">
    <source>
        <dbReference type="SAM" id="SignalP"/>
    </source>
</evidence>
<feature type="signal peptide" evidence="1">
    <location>
        <begin position="1"/>
        <end position="48"/>
    </location>
</feature>